<accession>A0A6A8A566</accession>
<name>A0A6A8A566_9HYPH</name>
<feature type="region of interest" description="Disordered" evidence="1">
    <location>
        <begin position="1"/>
        <end position="22"/>
    </location>
</feature>
<dbReference type="EMBL" id="WIXI01000040">
    <property type="protein sequence ID" value="MQY46395.1"/>
    <property type="molecule type" value="Genomic_DNA"/>
</dbReference>
<keyword evidence="3" id="KW-1185">Reference proteome</keyword>
<dbReference type="RefSeq" id="WP_153353875.1">
    <property type="nucleotide sequence ID" value="NZ_JAYKOO010000005.1"/>
</dbReference>
<reference evidence="2 3" key="1">
    <citation type="submission" date="2019-11" db="EMBL/GenBank/DDBJ databases">
        <title>Genome analysis of Rhizobacterium cereale a novel genus and species isolated from maize roots in North Spain.</title>
        <authorList>
            <person name="Menendez E."/>
            <person name="Flores-Felix J.D."/>
            <person name="Ramirez-Bahena M.-H."/>
            <person name="Igual J.M."/>
            <person name="Garcia-Fraile P."/>
            <person name="Peix A."/>
            <person name="Velazquez E."/>
        </authorList>
    </citation>
    <scope>NUCLEOTIDE SEQUENCE [LARGE SCALE GENOMIC DNA]</scope>
    <source>
        <strain evidence="2 3">RZME27</strain>
    </source>
</reference>
<feature type="compositionally biased region" description="Polar residues" evidence="1">
    <location>
        <begin position="1"/>
        <end position="12"/>
    </location>
</feature>
<dbReference type="Gene3D" id="3.30.1360.120">
    <property type="entry name" value="Probable tRNA modification gtpase trme, domain 1"/>
    <property type="match status" value="1"/>
</dbReference>
<dbReference type="AlphaFoldDB" id="A0A6A8A566"/>
<evidence type="ECO:0008006" key="4">
    <source>
        <dbReference type="Google" id="ProtNLM"/>
    </source>
</evidence>
<dbReference type="Proteomes" id="UP000435138">
    <property type="component" value="Unassembled WGS sequence"/>
</dbReference>
<proteinExistence type="predicted"/>
<comment type="caution">
    <text evidence="2">The sequence shown here is derived from an EMBL/GenBank/DDBJ whole genome shotgun (WGS) entry which is preliminary data.</text>
</comment>
<protein>
    <recommendedName>
        <fullName evidence="4">Aminomethyltransferase folate-binding domain-containing protein</fullName>
    </recommendedName>
</protein>
<evidence type="ECO:0000313" key="3">
    <source>
        <dbReference type="Proteomes" id="UP000435138"/>
    </source>
</evidence>
<dbReference type="SUPFAM" id="SSF103025">
    <property type="entry name" value="Folate-binding domain"/>
    <property type="match status" value="1"/>
</dbReference>
<organism evidence="2 3">
    <name type="scientific">Endobacterium cereale</name>
    <dbReference type="NCBI Taxonomy" id="2663029"/>
    <lineage>
        <taxon>Bacteria</taxon>
        <taxon>Pseudomonadati</taxon>
        <taxon>Pseudomonadota</taxon>
        <taxon>Alphaproteobacteria</taxon>
        <taxon>Hyphomicrobiales</taxon>
        <taxon>Rhizobiaceae</taxon>
        <taxon>Endobacterium</taxon>
    </lineage>
</organism>
<sequence length="223" mass="23965">MSTSEHTNTTANPVPADLSPRSDLLGHRLPLRQDLPGAKENVVIECTPGERFGLRGPGTIDWVAAQGLAVPAAVNTSELSPCGTMVLRLGQQEVLLTAPVGDGGQRLRDLRQAWHDSTMAVKGYDAYRDEGWAWFVVSGPDAPALMRRISMADLGPKNLAFKDVAQTRGLHMDVVVARLDRFGAVSYDIFLDIASAKFALDVLEETARKLDAGFGISALRAAA</sequence>
<gene>
    <name evidence="2" type="ORF">GAO09_10085</name>
</gene>
<dbReference type="InterPro" id="IPR027266">
    <property type="entry name" value="TrmE/GcvT-like"/>
</dbReference>
<evidence type="ECO:0000313" key="2">
    <source>
        <dbReference type="EMBL" id="MQY46395.1"/>
    </source>
</evidence>
<evidence type="ECO:0000256" key="1">
    <source>
        <dbReference type="SAM" id="MobiDB-lite"/>
    </source>
</evidence>